<evidence type="ECO:0000256" key="1">
    <source>
        <dbReference type="ARBA" id="ARBA00006484"/>
    </source>
</evidence>
<accession>A0A0D2JPC8</accession>
<organism evidence="5 6">
    <name type="scientific">Monoraphidium neglectum</name>
    <dbReference type="NCBI Taxonomy" id="145388"/>
    <lineage>
        <taxon>Eukaryota</taxon>
        <taxon>Viridiplantae</taxon>
        <taxon>Chlorophyta</taxon>
        <taxon>core chlorophytes</taxon>
        <taxon>Chlorophyceae</taxon>
        <taxon>CS clade</taxon>
        <taxon>Sphaeropleales</taxon>
        <taxon>Selenastraceae</taxon>
        <taxon>Monoraphidium</taxon>
    </lineage>
</organism>
<proteinExistence type="inferred from homology"/>
<dbReference type="AlphaFoldDB" id="A0A0D2JPC8"/>
<evidence type="ECO:0000313" key="5">
    <source>
        <dbReference type="EMBL" id="KIZ00998.1"/>
    </source>
</evidence>
<dbReference type="InterPro" id="IPR002347">
    <property type="entry name" value="SDR_fam"/>
</dbReference>
<keyword evidence="2" id="KW-0521">NADP</keyword>
<keyword evidence="3 5" id="KW-0560">Oxidoreductase</keyword>
<dbReference type="GO" id="GO:0004316">
    <property type="term" value="F:3-oxoacyl-[acyl-carrier-protein] reductase (NADPH) activity"/>
    <property type="evidence" value="ECO:0007669"/>
    <property type="project" value="UniProtKB-EC"/>
</dbReference>
<dbReference type="SUPFAM" id="SSF51735">
    <property type="entry name" value="NAD(P)-binding Rossmann-fold domains"/>
    <property type="match status" value="1"/>
</dbReference>
<gene>
    <name evidence="5" type="ORF">MNEG_6963</name>
</gene>
<comment type="similarity">
    <text evidence="1 4">Belongs to the short-chain dehydrogenases/reductases (SDR) family.</text>
</comment>
<dbReference type="PRINTS" id="PR00080">
    <property type="entry name" value="SDRFAMILY"/>
</dbReference>
<evidence type="ECO:0000256" key="4">
    <source>
        <dbReference type="RuleBase" id="RU000363"/>
    </source>
</evidence>
<dbReference type="PANTHER" id="PTHR43963">
    <property type="entry name" value="CARBONYL REDUCTASE 1-RELATED"/>
    <property type="match status" value="1"/>
</dbReference>
<evidence type="ECO:0000256" key="3">
    <source>
        <dbReference type="ARBA" id="ARBA00023002"/>
    </source>
</evidence>
<dbReference type="Proteomes" id="UP000054498">
    <property type="component" value="Unassembled WGS sequence"/>
</dbReference>
<evidence type="ECO:0000256" key="2">
    <source>
        <dbReference type="ARBA" id="ARBA00022857"/>
    </source>
</evidence>
<name>A0A0D2JPC8_9CHLO</name>
<dbReference type="KEGG" id="mng:MNEG_6963"/>
<dbReference type="GeneID" id="25739839"/>
<dbReference type="EMBL" id="KK101407">
    <property type="protein sequence ID" value="KIZ00998.1"/>
    <property type="molecule type" value="Genomic_DNA"/>
</dbReference>
<dbReference type="Gene3D" id="3.40.50.720">
    <property type="entry name" value="NAD(P)-binding Rossmann-like Domain"/>
    <property type="match status" value="1"/>
</dbReference>
<evidence type="ECO:0000313" key="6">
    <source>
        <dbReference type="Proteomes" id="UP000054498"/>
    </source>
</evidence>
<dbReference type="RefSeq" id="XP_013900017.1">
    <property type="nucleotide sequence ID" value="XM_014044563.1"/>
</dbReference>
<dbReference type="PRINTS" id="PR00081">
    <property type="entry name" value="GDHRDH"/>
</dbReference>
<sequence>MVAPAKWAIVTGANRGLGYDVAKQLAASGRSVIITSRDKAAGAAAAQALSEAAAPGARVVVLQLEASSPDSIRALAAEVQAEYEGQVDLLINNAGVVVADISAADHEATLKTNLDGAIDITLALLPHLAQGARVVQVASQMGMLGMVGPGYRESIKAAATLDDVRAAAHRFDAEDLAQSHPIGPSYAVSKAALISHARSS</sequence>
<protein>
    <submittedName>
        <fullName evidence="5">Short-chain dehydrogenase/reductase 2</fullName>
        <ecNumber evidence="5">1.1.1.100</ecNumber>
    </submittedName>
</protein>
<reference evidence="5 6" key="1">
    <citation type="journal article" date="2013" name="BMC Genomics">
        <title>Reconstruction of the lipid metabolism for the microalga Monoraphidium neglectum from its genome sequence reveals characteristics suitable for biofuel production.</title>
        <authorList>
            <person name="Bogen C."/>
            <person name="Al-Dilaimi A."/>
            <person name="Albersmeier A."/>
            <person name="Wichmann J."/>
            <person name="Grundmann M."/>
            <person name="Rupp O."/>
            <person name="Lauersen K.J."/>
            <person name="Blifernez-Klassen O."/>
            <person name="Kalinowski J."/>
            <person name="Goesmann A."/>
            <person name="Mussgnug J.H."/>
            <person name="Kruse O."/>
        </authorList>
    </citation>
    <scope>NUCLEOTIDE SEQUENCE [LARGE SCALE GENOMIC DNA]</scope>
    <source>
        <strain evidence="5 6">SAG 48.87</strain>
    </source>
</reference>
<keyword evidence="6" id="KW-1185">Reference proteome</keyword>
<dbReference type="InterPro" id="IPR036291">
    <property type="entry name" value="NAD(P)-bd_dom_sf"/>
</dbReference>
<dbReference type="Pfam" id="PF00106">
    <property type="entry name" value="adh_short"/>
    <property type="match status" value="1"/>
</dbReference>
<dbReference type="OrthoDB" id="1933717at2759"/>
<dbReference type="STRING" id="145388.A0A0D2JPC8"/>
<dbReference type="PANTHER" id="PTHR43963:SF6">
    <property type="entry name" value="CHAIN DEHYDROGENASE FAMILY PROTEIN, PUTATIVE (AFU_ORTHOLOGUE AFUA_3G15350)-RELATED"/>
    <property type="match status" value="1"/>
</dbReference>
<dbReference type="EC" id="1.1.1.100" evidence="5"/>